<dbReference type="GO" id="GO:0005743">
    <property type="term" value="C:mitochondrial inner membrane"/>
    <property type="evidence" value="ECO:0007669"/>
    <property type="project" value="InterPro"/>
</dbReference>
<gene>
    <name evidence="5" type="ORF">ColSpa_02583</name>
</gene>
<feature type="domain" description="SLS1 first KH" evidence="2">
    <location>
        <begin position="158"/>
        <end position="219"/>
    </location>
</feature>
<evidence type="ECO:0000313" key="5">
    <source>
        <dbReference type="EMBL" id="GKT42402.1"/>
    </source>
</evidence>
<feature type="domain" description="SLS1 N-terminal" evidence="3">
    <location>
        <begin position="45"/>
        <end position="148"/>
    </location>
</feature>
<dbReference type="Proteomes" id="UP001055115">
    <property type="component" value="Unassembled WGS sequence"/>
</dbReference>
<dbReference type="GeneID" id="73323385"/>
<protein>
    <submittedName>
        <fullName evidence="5">Uncharacterized protein</fullName>
    </submittedName>
</protein>
<accession>A0AA37LDT9</accession>
<feature type="compositionally biased region" description="Basic and acidic residues" evidence="1">
    <location>
        <begin position="683"/>
        <end position="698"/>
    </location>
</feature>
<evidence type="ECO:0000259" key="3">
    <source>
        <dbReference type="Pfam" id="PF20776"/>
    </source>
</evidence>
<name>A0AA37LDT9_9PEZI</name>
<organism evidence="5 6">
    <name type="scientific">Colletotrichum spaethianum</name>
    <dbReference type="NCBI Taxonomy" id="700344"/>
    <lineage>
        <taxon>Eukaryota</taxon>
        <taxon>Fungi</taxon>
        <taxon>Dikarya</taxon>
        <taxon>Ascomycota</taxon>
        <taxon>Pezizomycotina</taxon>
        <taxon>Sordariomycetes</taxon>
        <taxon>Hypocreomycetidae</taxon>
        <taxon>Glomerellales</taxon>
        <taxon>Glomerellaceae</taxon>
        <taxon>Colletotrichum</taxon>
        <taxon>Colletotrichum spaethianum species complex</taxon>
    </lineage>
</organism>
<proteinExistence type="predicted"/>
<reference evidence="5 6" key="1">
    <citation type="submission" date="2022-03" db="EMBL/GenBank/DDBJ databases">
        <title>Genome data of Colletotrichum spp.</title>
        <authorList>
            <person name="Utami Y.D."/>
            <person name="Hiruma K."/>
        </authorList>
    </citation>
    <scope>NUCLEOTIDE SEQUENCE [LARGE SCALE GENOMIC DNA]</scope>
    <source>
        <strain evidence="5 6">MAFF 239500</strain>
    </source>
</reference>
<evidence type="ECO:0000313" key="6">
    <source>
        <dbReference type="Proteomes" id="UP001055115"/>
    </source>
</evidence>
<dbReference type="InterPro" id="IPR048400">
    <property type="entry name" value="SLS1_N"/>
</dbReference>
<dbReference type="AlphaFoldDB" id="A0AA37LDT9"/>
<dbReference type="Pfam" id="PF20776">
    <property type="entry name" value="SLS1_N"/>
    <property type="match status" value="1"/>
</dbReference>
<dbReference type="RefSeq" id="XP_049124752.1">
    <property type="nucleotide sequence ID" value="XM_049268795.1"/>
</dbReference>
<comment type="caution">
    <text evidence="5">The sequence shown here is derived from an EMBL/GenBank/DDBJ whole genome shotgun (WGS) entry which is preliminary data.</text>
</comment>
<evidence type="ECO:0000256" key="1">
    <source>
        <dbReference type="SAM" id="MobiDB-lite"/>
    </source>
</evidence>
<evidence type="ECO:0000259" key="4">
    <source>
        <dbReference type="Pfam" id="PF20778"/>
    </source>
</evidence>
<dbReference type="InterPro" id="IPR048401">
    <property type="entry name" value="SLS1_C"/>
</dbReference>
<keyword evidence="6" id="KW-1185">Reference proteome</keyword>
<sequence length="717" mass="80235">MLGEKARTIVMREMGGNYKNIRKLPVEELLPQEFDIKASLDAEEKDLTMEEALANVDDIRPTDPIVSQSEFDGLLEVLLNGFTVAQLRAYLARENAKTRTTPVEEKVSQYGWVQDEIPWTPFLKPEIAGSPKERLALTLMIEAWRLSIREMVDGTGFYSAKIRERILALLARDHKRLDTIREAYLDEGESIELTNTRVMITATKAKTETILKKLDEAAQLVTTKQVRATWLSNCDARSNLLHHLGHLTNTVITYSTKTQTLRISWFRDETAEENDVGEQLENVVQRLLYTAFHPRDTSVSLKYDPKDNTGTLVSEIRGQEKLSWKNRLTQWSRYVIPVGRISPEESAFPLQASDALSRPLQRPVQDFDTRWSKKYTTTVASFGHILHKNQDSFSLAAAAKANNHIFSPTSPHPAGLTALSEALATIPTQPIQTTLVLGFHPHPSLQEIEDLPRHLELRLVVPEELPEGPLTWDDCKKDLFAVLDQSFTDVAYPSEPVDLRLSQSLLSVMSPAALDASPFREYTENAKLDLVAGRLRPPSEIELSELPSAMGDGIVGGTATYVFSGLEMRRTLDAKYKGHKLHYTSVEAGLHGGRRSELVLEARTKETDLSDKSKNAVADHYLSVVHDLVTGRVMKWVGERDIAREFEDVNVGDVEAEQAQKETEYGIAEEQSSTVKASVDSGAIEKGESEATEPKEQEAGTVFTEEGEVQTQQKDGM</sequence>
<dbReference type="InterPro" id="IPR032741">
    <property type="entry name" value="Sls1_KH-1"/>
</dbReference>
<dbReference type="Pfam" id="PF14611">
    <property type="entry name" value="KH_SLS1_1"/>
    <property type="match status" value="1"/>
</dbReference>
<dbReference type="EMBL" id="BQXU01000005">
    <property type="protein sequence ID" value="GKT42402.1"/>
    <property type="molecule type" value="Genomic_DNA"/>
</dbReference>
<feature type="region of interest" description="Disordered" evidence="1">
    <location>
        <begin position="662"/>
        <end position="717"/>
    </location>
</feature>
<dbReference type="Pfam" id="PF20778">
    <property type="entry name" value="SLS1_C"/>
    <property type="match status" value="1"/>
</dbReference>
<feature type="domain" description="SLS1 C-terminal" evidence="4">
    <location>
        <begin position="320"/>
        <end position="618"/>
    </location>
</feature>
<evidence type="ECO:0000259" key="2">
    <source>
        <dbReference type="Pfam" id="PF14611"/>
    </source>
</evidence>